<dbReference type="SUPFAM" id="SSF118290">
    <property type="entry name" value="WRKY DNA-binding domain"/>
    <property type="match status" value="1"/>
</dbReference>
<dbReference type="GO" id="GO:0005634">
    <property type="term" value="C:nucleus"/>
    <property type="evidence" value="ECO:0007669"/>
    <property type="project" value="UniProtKB-SubCell"/>
</dbReference>
<evidence type="ECO:0000256" key="3">
    <source>
        <dbReference type="ARBA" id="ARBA00023125"/>
    </source>
</evidence>
<keyword evidence="5" id="KW-0539">Nucleus</keyword>
<dbReference type="SMART" id="SM00774">
    <property type="entry name" value="WRKY"/>
    <property type="match status" value="1"/>
</dbReference>
<dbReference type="InterPro" id="IPR003657">
    <property type="entry name" value="WRKY_dom"/>
</dbReference>
<comment type="caution">
    <text evidence="8">The sequence shown here is derived from an EMBL/GenBank/DDBJ whole genome shotgun (WGS) entry which is preliminary data.</text>
</comment>
<dbReference type="Proteomes" id="UP000623129">
    <property type="component" value="Unassembled WGS sequence"/>
</dbReference>
<dbReference type="GO" id="GO:0000976">
    <property type="term" value="F:transcription cis-regulatory region binding"/>
    <property type="evidence" value="ECO:0007669"/>
    <property type="project" value="TreeGrafter"/>
</dbReference>
<protein>
    <submittedName>
        <fullName evidence="8">Putative WRKY transcription factor 70</fullName>
    </submittedName>
</protein>
<evidence type="ECO:0000259" key="7">
    <source>
        <dbReference type="PROSITE" id="PS50811"/>
    </source>
</evidence>
<evidence type="ECO:0000256" key="6">
    <source>
        <dbReference type="SAM" id="MobiDB-lite"/>
    </source>
</evidence>
<feature type="compositionally biased region" description="Polar residues" evidence="6">
    <location>
        <begin position="211"/>
        <end position="222"/>
    </location>
</feature>
<gene>
    <name evidence="8" type="ORF">FCM35_KLT07477</name>
</gene>
<dbReference type="EMBL" id="SWLB01000017">
    <property type="protein sequence ID" value="KAF3327359.1"/>
    <property type="molecule type" value="Genomic_DNA"/>
</dbReference>
<organism evidence="8 9">
    <name type="scientific">Carex littledalei</name>
    <dbReference type="NCBI Taxonomy" id="544730"/>
    <lineage>
        <taxon>Eukaryota</taxon>
        <taxon>Viridiplantae</taxon>
        <taxon>Streptophyta</taxon>
        <taxon>Embryophyta</taxon>
        <taxon>Tracheophyta</taxon>
        <taxon>Spermatophyta</taxon>
        <taxon>Magnoliopsida</taxon>
        <taxon>Liliopsida</taxon>
        <taxon>Poales</taxon>
        <taxon>Cyperaceae</taxon>
        <taxon>Cyperoideae</taxon>
        <taxon>Cariceae</taxon>
        <taxon>Carex</taxon>
        <taxon>Carex subgen. Euthyceras</taxon>
    </lineage>
</organism>
<keyword evidence="2" id="KW-0805">Transcription regulation</keyword>
<dbReference type="OrthoDB" id="2021064at2759"/>
<comment type="subcellular location">
    <subcellularLocation>
        <location evidence="1">Nucleus</location>
    </subcellularLocation>
</comment>
<dbReference type="PANTHER" id="PTHR32096">
    <property type="entry name" value="WRKY TRANSCRIPTION FACTOR 30-RELATED-RELATED"/>
    <property type="match status" value="1"/>
</dbReference>
<dbReference type="AlphaFoldDB" id="A0A833VL18"/>
<evidence type="ECO:0000256" key="2">
    <source>
        <dbReference type="ARBA" id="ARBA00023015"/>
    </source>
</evidence>
<keyword evidence="3" id="KW-0238">DNA-binding</keyword>
<proteinExistence type="predicted"/>
<accession>A0A833VL18</accession>
<dbReference type="InterPro" id="IPR036576">
    <property type="entry name" value="WRKY_dom_sf"/>
</dbReference>
<evidence type="ECO:0000256" key="4">
    <source>
        <dbReference type="ARBA" id="ARBA00023163"/>
    </source>
</evidence>
<dbReference type="PANTHER" id="PTHR32096:SF146">
    <property type="entry name" value="WRKY TRANSCRIPTION FACTOR 19-RELATED"/>
    <property type="match status" value="1"/>
</dbReference>
<dbReference type="GO" id="GO:0003700">
    <property type="term" value="F:DNA-binding transcription factor activity"/>
    <property type="evidence" value="ECO:0007669"/>
    <property type="project" value="InterPro"/>
</dbReference>
<dbReference type="InterPro" id="IPR044810">
    <property type="entry name" value="WRKY_plant"/>
</dbReference>
<evidence type="ECO:0000256" key="5">
    <source>
        <dbReference type="ARBA" id="ARBA00023242"/>
    </source>
</evidence>
<feature type="domain" description="WRKY" evidence="7">
    <location>
        <begin position="104"/>
        <end position="162"/>
    </location>
</feature>
<evidence type="ECO:0000313" key="9">
    <source>
        <dbReference type="Proteomes" id="UP000623129"/>
    </source>
</evidence>
<evidence type="ECO:0000313" key="8">
    <source>
        <dbReference type="EMBL" id="KAF3327359.1"/>
    </source>
</evidence>
<keyword evidence="4" id="KW-0804">Transcription</keyword>
<dbReference type="PROSITE" id="PS50811">
    <property type="entry name" value="WRKY"/>
    <property type="match status" value="1"/>
</dbReference>
<dbReference type="Gene3D" id="2.20.25.80">
    <property type="entry name" value="WRKY domain"/>
    <property type="match status" value="1"/>
</dbReference>
<keyword evidence="9" id="KW-1185">Reference proteome</keyword>
<reference evidence="8" key="1">
    <citation type="submission" date="2020-01" db="EMBL/GenBank/DDBJ databases">
        <title>Genome sequence of Kobresia littledalei, the first chromosome-level genome in the family Cyperaceae.</title>
        <authorList>
            <person name="Qu G."/>
        </authorList>
    </citation>
    <scope>NUCLEOTIDE SEQUENCE</scope>
    <source>
        <strain evidence="8">C.B.Clarke</strain>
        <tissue evidence="8">Leaf</tissue>
    </source>
</reference>
<name>A0A833VL18_9POAL</name>
<feature type="region of interest" description="Disordered" evidence="6">
    <location>
        <begin position="204"/>
        <end position="224"/>
    </location>
</feature>
<feature type="region of interest" description="Disordered" evidence="6">
    <location>
        <begin position="65"/>
        <end position="87"/>
    </location>
</feature>
<sequence length="275" mass="31408">MAENSVINMLQRGQESTDKLKALLVQHKLPTEVAVLLEKISGVLTEALAMSQNVVASSEQLPTMGEKDMYTNSSKKRRTQVEPKFGGRKRADPNFCNKVIRQSIDDGFTWRKYGQKGIFSAKYPRSYFRCTYKHEENCQATRQVQQSEQQPGNYEITYFGEHTCKQAKKHCQEQEQSYIINFKSNTNNAIQHFASPPLSSSIKHEHEEEVMSNQTSSDSFTTSDHEQVPCSNFLGLELESIPSDSFSMEFDCASLEFENIESVFSYDHFVSLFSE</sequence>
<dbReference type="Pfam" id="PF03106">
    <property type="entry name" value="WRKY"/>
    <property type="match status" value="1"/>
</dbReference>
<evidence type="ECO:0000256" key="1">
    <source>
        <dbReference type="ARBA" id="ARBA00004123"/>
    </source>
</evidence>